<dbReference type="Proteomes" id="UP000663874">
    <property type="component" value="Unassembled WGS sequence"/>
</dbReference>
<dbReference type="Gene3D" id="2.120.10.30">
    <property type="entry name" value="TolB, C-terminal domain"/>
    <property type="match status" value="1"/>
</dbReference>
<reference evidence="2" key="1">
    <citation type="submission" date="2021-02" db="EMBL/GenBank/DDBJ databases">
        <authorList>
            <person name="Nowell W R."/>
        </authorList>
    </citation>
    <scope>NUCLEOTIDE SEQUENCE</scope>
</reference>
<dbReference type="PANTHER" id="PTHR34706:SF1">
    <property type="entry name" value="VWFA DOMAIN-CONTAINING PROTEIN"/>
    <property type="match status" value="1"/>
</dbReference>
<dbReference type="InterPro" id="IPR036465">
    <property type="entry name" value="vWFA_dom_sf"/>
</dbReference>
<evidence type="ECO:0000256" key="1">
    <source>
        <dbReference type="SAM" id="MobiDB-lite"/>
    </source>
</evidence>
<dbReference type="SUPFAM" id="SSF101898">
    <property type="entry name" value="NHL repeat"/>
    <property type="match status" value="1"/>
</dbReference>
<gene>
    <name evidence="2" type="ORF">FNK824_LOCUS17664</name>
</gene>
<feature type="compositionally biased region" description="Polar residues" evidence="1">
    <location>
        <begin position="16"/>
        <end position="35"/>
    </location>
</feature>
<evidence type="ECO:0000313" key="2">
    <source>
        <dbReference type="EMBL" id="CAF3846344.1"/>
    </source>
</evidence>
<protein>
    <recommendedName>
        <fullName evidence="4">VWFA domain-containing protein</fullName>
    </recommendedName>
</protein>
<dbReference type="InterPro" id="IPR011042">
    <property type="entry name" value="6-blade_b-propeller_TolB-like"/>
</dbReference>
<dbReference type="EMBL" id="CAJOBE010002834">
    <property type="protein sequence ID" value="CAF3846344.1"/>
    <property type="molecule type" value="Genomic_DNA"/>
</dbReference>
<dbReference type="PANTHER" id="PTHR34706">
    <property type="entry name" value="SLR1338 PROTEIN"/>
    <property type="match status" value="1"/>
</dbReference>
<dbReference type="AlphaFoldDB" id="A0A819E800"/>
<dbReference type="SUPFAM" id="SSF53300">
    <property type="entry name" value="vWA-like"/>
    <property type="match status" value="1"/>
</dbReference>
<name>A0A819E800_9BILA</name>
<comment type="caution">
    <text evidence="2">The sequence shown here is derived from an EMBL/GenBank/DDBJ whole genome shotgun (WGS) entry which is preliminary data.</text>
</comment>
<proteinExistence type="predicted"/>
<sequence>MDSREYQQPITPPPSYSSIVNDNRQAYGSDNYSHQNYRESRQERMPNFDEFINRYEINPSFAEKLYVLRGYEIVFICDDSGSMNAPVGEITNPHGKQRTRWDELKQTVSIVVDLASVLDPDGVDVYFLNREPMFHVRSASELENIFAMEPEGSTPIVPVFRQVLKDKRNHIYERKLLILIATDGIPTDDRERTDIHTLEHVLKNERKPTNQIPVTIIACTDDEECIGYLNNWDRKIPNLDVVDDYRSEKKEIEACRGKDLPFSFGDPPVQLRPQRRRQLQPQRRRQRQQQRRRQRQQQPLPLQAATHVSTTYSWNQTGVVVADTNSNPVSDPRCIYVVSDDTIYTCAHSLGYVQKWVTNTTSRTAVTTNTGDHIDYISFDKDGYMYTNAHDANLVRRYPPNSSTGTIVAGSGSSVSGSLNYPKGTAVDENFTLYIADRDNDRVAKLEQNATSVVTAISTSGIISKPSALVLSIFSSNQVYISDEDGKGVYLWTFGASAPSVNLTQVTCNDTLDKPRGIKLDTSGNLFVADHDNKRVVMYCVNSTMGTVILSLSDEPRDVALDSAHNLYVIVAGGKAYKYTLL</sequence>
<accession>A0A819E800</accession>
<feature type="region of interest" description="Disordered" evidence="1">
    <location>
        <begin position="1"/>
        <end position="41"/>
    </location>
</feature>
<organism evidence="2 3">
    <name type="scientific">Rotaria sordida</name>
    <dbReference type="NCBI Taxonomy" id="392033"/>
    <lineage>
        <taxon>Eukaryota</taxon>
        <taxon>Metazoa</taxon>
        <taxon>Spiralia</taxon>
        <taxon>Gnathifera</taxon>
        <taxon>Rotifera</taxon>
        <taxon>Eurotatoria</taxon>
        <taxon>Bdelloidea</taxon>
        <taxon>Philodinida</taxon>
        <taxon>Philodinidae</taxon>
        <taxon>Rotaria</taxon>
    </lineage>
</organism>
<evidence type="ECO:0000313" key="3">
    <source>
        <dbReference type="Proteomes" id="UP000663874"/>
    </source>
</evidence>
<feature type="compositionally biased region" description="Basic residues" evidence="1">
    <location>
        <begin position="273"/>
        <end position="295"/>
    </location>
</feature>
<feature type="region of interest" description="Disordered" evidence="1">
    <location>
        <begin position="258"/>
        <end position="307"/>
    </location>
</feature>
<evidence type="ECO:0008006" key="4">
    <source>
        <dbReference type="Google" id="ProtNLM"/>
    </source>
</evidence>
<dbReference type="Gene3D" id="3.40.50.410">
    <property type="entry name" value="von Willebrand factor, type A domain"/>
    <property type="match status" value="1"/>
</dbReference>